<dbReference type="SUPFAM" id="SSF63829">
    <property type="entry name" value="Calcium-dependent phosphotriesterase"/>
    <property type="match status" value="1"/>
</dbReference>
<dbReference type="InterPro" id="IPR011042">
    <property type="entry name" value="6-blade_b-propeller_TolB-like"/>
</dbReference>
<dbReference type="Pfam" id="PF08450">
    <property type="entry name" value="SGL"/>
    <property type="match status" value="1"/>
</dbReference>
<name>A0ABW6S6V9_9NOCA</name>
<dbReference type="RefSeq" id="WP_387405678.1">
    <property type="nucleotide sequence ID" value="NZ_JBIAQY010000011.1"/>
</dbReference>
<comment type="caution">
    <text evidence="3">The sequence shown here is derived from an EMBL/GenBank/DDBJ whole genome shotgun (WGS) entry which is preliminary data.</text>
</comment>
<organism evidence="3 4">
    <name type="scientific">Nocardia jiangxiensis</name>
    <dbReference type="NCBI Taxonomy" id="282685"/>
    <lineage>
        <taxon>Bacteria</taxon>
        <taxon>Bacillati</taxon>
        <taxon>Actinomycetota</taxon>
        <taxon>Actinomycetes</taxon>
        <taxon>Mycobacteriales</taxon>
        <taxon>Nocardiaceae</taxon>
        <taxon>Nocardia</taxon>
    </lineage>
</organism>
<dbReference type="InterPro" id="IPR005511">
    <property type="entry name" value="SMP-30"/>
</dbReference>
<dbReference type="EC" id="3.1.1.99" evidence="3"/>
<feature type="domain" description="SMP-30/Gluconolactonase/LRE-like region" evidence="2">
    <location>
        <begin position="47"/>
        <end position="287"/>
    </location>
</feature>
<dbReference type="GO" id="GO:0016787">
    <property type="term" value="F:hydrolase activity"/>
    <property type="evidence" value="ECO:0007669"/>
    <property type="project" value="UniProtKB-KW"/>
</dbReference>
<sequence>MTIRGPFTTFRITVILTPVDRLPIVTNDTAWVFEPSSDSHGSGRSSLGESPTWRAASHDLMYVDIFAGDVHVYCPTENRTTTMHFDGHVGAAVPCADGSTIVAVERRLVRVDSQGAVFAEWSVEADLPDNRFNDCQCDPAGRLWAGTMSRTKIEGSANLYLLNTCGTMTVAIPGVTLSNGLGWSPDARSMYYIDSTTRRLDVLDFDGRDSSVTNRRPLVQFEPDAGLPDGLTVDADGGIWIALAGGGAIRRYLPDGTPDRTIRLAVSHPTSLAFGGPDLRTLYVTTASFALTEQELAAEPLAGTVFALDVGLRGLPANLYGSRILGQ</sequence>
<comment type="similarity">
    <text evidence="1">Belongs to the SMP-30/CGR1 family.</text>
</comment>
<dbReference type="PANTHER" id="PTHR10907:SF47">
    <property type="entry name" value="REGUCALCIN"/>
    <property type="match status" value="1"/>
</dbReference>
<protein>
    <submittedName>
        <fullName evidence="3">SMP-30/gluconolactonase/LRE family protein</fullName>
        <ecNumber evidence="3">3.1.1.99</ecNumber>
    </submittedName>
</protein>
<evidence type="ECO:0000256" key="1">
    <source>
        <dbReference type="ARBA" id="ARBA00008853"/>
    </source>
</evidence>
<dbReference type="PANTHER" id="PTHR10907">
    <property type="entry name" value="REGUCALCIN"/>
    <property type="match status" value="1"/>
</dbReference>
<dbReference type="InterPro" id="IPR013658">
    <property type="entry name" value="SGL"/>
</dbReference>
<gene>
    <name evidence="3" type="ORF">ACFYXQ_29755</name>
</gene>
<accession>A0ABW6S6V9</accession>
<evidence type="ECO:0000259" key="2">
    <source>
        <dbReference type="Pfam" id="PF08450"/>
    </source>
</evidence>
<keyword evidence="3" id="KW-0378">Hydrolase</keyword>
<evidence type="ECO:0000313" key="4">
    <source>
        <dbReference type="Proteomes" id="UP001601992"/>
    </source>
</evidence>
<evidence type="ECO:0000313" key="3">
    <source>
        <dbReference type="EMBL" id="MFF3571974.1"/>
    </source>
</evidence>
<keyword evidence="4" id="KW-1185">Reference proteome</keyword>
<reference evidence="3 4" key="1">
    <citation type="submission" date="2024-10" db="EMBL/GenBank/DDBJ databases">
        <title>The Natural Products Discovery Center: Release of the First 8490 Sequenced Strains for Exploring Actinobacteria Biosynthetic Diversity.</title>
        <authorList>
            <person name="Kalkreuter E."/>
            <person name="Kautsar S.A."/>
            <person name="Yang D."/>
            <person name="Bader C.D."/>
            <person name="Teijaro C.N."/>
            <person name="Fluegel L."/>
            <person name="Davis C.M."/>
            <person name="Simpson J.R."/>
            <person name="Lauterbach L."/>
            <person name="Steele A.D."/>
            <person name="Gui C."/>
            <person name="Meng S."/>
            <person name="Li G."/>
            <person name="Viehrig K."/>
            <person name="Ye F."/>
            <person name="Su P."/>
            <person name="Kiefer A.F."/>
            <person name="Nichols A."/>
            <person name="Cepeda A.J."/>
            <person name="Yan W."/>
            <person name="Fan B."/>
            <person name="Jiang Y."/>
            <person name="Adhikari A."/>
            <person name="Zheng C.-J."/>
            <person name="Schuster L."/>
            <person name="Cowan T.M."/>
            <person name="Smanski M.J."/>
            <person name="Chevrette M.G."/>
            <person name="De Carvalho L.P.S."/>
            <person name="Shen B."/>
        </authorList>
    </citation>
    <scope>NUCLEOTIDE SEQUENCE [LARGE SCALE GENOMIC DNA]</scope>
    <source>
        <strain evidence="3 4">NPDC002593</strain>
    </source>
</reference>
<dbReference type="Gene3D" id="2.120.10.30">
    <property type="entry name" value="TolB, C-terminal domain"/>
    <property type="match status" value="1"/>
</dbReference>
<dbReference type="EMBL" id="JBIAQY010000011">
    <property type="protein sequence ID" value="MFF3571974.1"/>
    <property type="molecule type" value="Genomic_DNA"/>
</dbReference>
<dbReference type="PRINTS" id="PR01790">
    <property type="entry name" value="SMP30FAMILY"/>
</dbReference>
<dbReference type="Proteomes" id="UP001601992">
    <property type="component" value="Unassembled WGS sequence"/>
</dbReference>
<proteinExistence type="inferred from homology"/>